<evidence type="ECO:0000256" key="3">
    <source>
        <dbReference type="ARBA" id="ARBA00023163"/>
    </source>
</evidence>
<dbReference type="GeneID" id="63732924"/>
<dbReference type="Pfam" id="PF00172">
    <property type="entry name" value="Zn_clus"/>
    <property type="match status" value="1"/>
</dbReference>
<proteinExistence type="predicted"/>
<feature type="domain" description="Zn(2)-C6 fungal-type" evidence="6">
    <location>
        <begin position="9"/>
        <end position="41"/>
    </location>
</feature>
<dbReference type="GO" id="GO:0000976">
    <property type="term" value="F:transcription cis-regulatory region binding"/>
    <property type="evidence" value="ECO:0007669"/>
    <property type="project" value="TreeGrafter"/>
</dbReference>
<dbReference type="SUPFAM" id="SSF57701">
    <property type="entry name" value="Zn2/Cys6 DNA-binding domain"/>
    <property type="match status" value="1"/>
</dbReference>
<dbReference type="GO" id="GO:0005634">
    <property type="term" value="C:nucleus"/>
    <property type="evidence" value="ECO:0007669"/>
    <property type="project" value="TreeGrafter"/>
</dbReference>
<dbReference type="VEuPathDB" id="FungiDB:ASPVEDRAFT_83580"/>
<dbReference type="AlphaFoldDB" id="A0A1L9PKK4"/>
<organism evidence="7 8">
    <name type="scientific">Aspergillus versicolor CBS 583.65</name>
    <dbReference type="NCBI Taxonomy" id="1036611"/>
    <lineage>
        <taxon>Eukaryota</taxon>
        <taxon>Fungi</taxon>
        <taxon>Dikarya</taxon>
        <taxon>Ascomycota</taxon>
        <taxon>Pezizomycotina</taxon>
        <taxon>Eurotiomycetes</taxon>
        <taxon>Eurotiomycetidae</taxon>
        <taxon>Eurotiales</taxon>
        <taxon>Aspergillaceae</taxon>
        <taxon>Aspergillus</taxon>
        <taxon>Aspergillus subgen. Nidulantes</taxon>
    </lineage>
</organism>
<keyword evidence="3" id="KW-0804">Transcription</keyword>
<dbReference type="PANTHER" id="PTHR37534:SF25">
    <property type="entry name" value="ZN(II)2CYS6 TRANSCRIPTION FACTOR (EUROFUNG)"/>
    <property type="match status" value="1"/>
</dbReference>
<feature type="compositionally biased region" description="Basic and acidic residues" evidence="5">
    <location>
        <begin position="82"/>
        <end position="92"/>
    </location>
</feature>
<dbReference type="OrthoDB" id="407832at2759"/>
<evidence type="ECO:0000259" key="6">
    <source>
        <dbReference type="PROSITE" id="PS50048"/>
    </source>
</evidence>
<name>A0A1L9PKK4_ASPVE</name>
<evidence type="ECO:0000313" key="7">
    <source>
        <dbReference type="EMBL" id="OJJ02060.1"/>
    </source>
</evidence>
<evidence type="ECO:0000256" key="4">
    <source>
        <dbReference type="ARBA" id="ARBA00023242"/>
    </source>
</evidence>
<evidence type="ECO:0000313" key="8">
    <source>
        <dbReference type="Proteomes" id="UP000184073"/>
    </source>
</evidence>
<dbReference type="EMBL" id="KV878129">
    <property type="protein sequence ID" value="OJJ02060.1"/>
    <property type="molecule type" value="Genomic_DNA"/>
</dbReference>
<dbReference type="CDD" id="cd00067">
    <property type="entry name" value="GAL4"/>
    <property type="match status" value="1"/>
</dbReference>
<sequence>MPRNPYNRSCNPCRERHLKCDRVAPSCTNCTKSRYLMQCSYEPVRFKFRTCIPAQVEESEPSGWPSDQHSSPRQEPATPKSNAHEDTQRDPPSEPASSPSPHASGETIFEPSQVQGAFDSSTPLTSPQVPDPSASTAVAFPDTFGQDPLPPVCFPSTLIGTAPSVIADQTEASIYSFYLQTAGPWLDIVSPNRFFGLHVPQLAATETALLSACLAYASQVLYLHGRIAAPVKETLHDRTLRLLTPLLTTCQQSHPLGSILATTVLLRMTEQFLELGEDRQHHLYGSSTLFESEFDEWSIFDQNLSSTAFWAYLRGSIRVSFMLERPSPFELGRLQILNMEYAAKDVNLTDEAYTNIMTYLIAELCTAVWGTPSSPADSAARVKRLEQAISDWRQHLPPSFQPWYVKFDESDTFPDVRYLASWHYVAWQFFYAAQIMLAVYSPTIGSESNVFNLTRLLEQKIATPTRWLCGVTLSASDCGVKINGSHLVAWSAQFVTGKAEQGLILRMLLALWEETGWPNQTSCARLRGIWDGSRPRWVNVAESPA</sequence>
<evidence type="ECO:0000256" key="2">
    <source>
        <dbReference type="ARBA" id="ARBA00023125"/>
    </source>
</evidence>
<evidence type="ECO:0000256" key="5">
    <source>
        <dbReference type="SAM" id="MobiDB-lite"/>
    </source>
</evidence>
<reference evidence="8" key="1">
    <citation type="journal article" date="2017" name="Genome Biol.">
        <title>Comparative genomics reveals high biological diversity and specific adaptations in the industrially and medically important fungal genus Aspergillus.</title>
        <authorList>
            <person name="de Vries R.P."/>
            <person name="Riley R."/>
            <person name="Wiebenga A."/>
            <person name="Aguilar-Osorio G."/>
            <person name="Amillis S."/>
            <person name="Uchima C.A."/>
            <person name="Anderluh G."/>
            <person name="Asadollahi M."/>
            <person name="Askin M."/>
            <person name="Barry K."/>
            <person name="Battaglia E."/>
            <person name="Bayram O."/>
            <person name="Benocci T."/>
            <person name="Braus-Stromeyer S.A."/>
            <person name="Caldana C."/>
            <person name="Canovas D."/>
            <person name="Cerqueira G.C."/>
            <person name="Chen F."/>
            <person name="Chen W."/>
            <person name="Choi C."/>
            <person name="Clum A."/>
            <person name="Dos Santos R.A."/>
            <person name="Damasio A.R."/>
            <person name="Diallinas G."/>
            <person name="Emri T."/>
            <person name="Fekete E."/>
            <person name="Flipphi M."/>
            <person name="Freyberg S."/>
            <person name="Gallo A."/>
            <person name="Gournas C."/>
            <person name="Habgood R."/>
            <person name="Hainaut M."/>
            <person name="Harispe M.L."/>
            <person name="Henrissat B."/>
            <person name="Hilden K.S."/>
            <person name="Hope R."/>
            <person name="Hossain A."/>
            <person name="Karabika E."/>
            <person name="Karaffa L."/>
            <person name="Karanyi Z."/>
            <person name="Krasevec N."/>
            <person name="Kuo A."/>
            <person name="Kusch H."/>
            <person name="LaButti K."/>
            <person name="Lagendijk E.L."/>
            <person name="Lapidus A."/>
            <person name="Levasseur A."/>
            <person name="Lindquist E."/>
            <person name="Lipzen A."/>
            <person name="Logrieco A.F."/>
            <person name="MacCabe A."/>
            <person name="Maekelae M.R."/>
            <person name="Malavazi I."/>
            <person name="Melin P."/>
            <person name="Meyer V."/>
            <person name="Mielnichuk N."/>
            <person name="Miskei M."/>
            <person name="Molnar A.P."/>
            <person name="Mule G."/>
            <person name="Ngan C.Y."/>
            <person name="Orejas M."/>
            <person name="Orosz E."/>
            <person name="Ouedraogo J.P."/>
            <person name="Overkamp K.M."/>
            <person name="Park H.-S."/>
            <person name="Perrone G."/>
            <person name="Piumi F."/>
            <person name="Punt P.J."/>
            <person name="Ram A.F."/>
            <person name="Ramon A."/>
            <person name="Rauscher S."/>
            <person name="Record E."/>
            <person name="Riano-Pachon D.M."/>
            <person name="Robert V."/>
            <person name="Roehrig J."/>
            <person name="Ruller R."/>
            <person name="Salamov A."/>
            <person name="Salih N.S."/>
            <person name="Samson R.A."/>
            <person name="Sandor E."/>
            <person name="Sanguinetti M."/>
            <person name="Schuetze T."/>
            <person name="Sepcic K."/>
            <person name="Shelest E."/>
            <person name="Sherlock G."/>
            <person name="Sophianopoulou V."/>
            <person name="Squina F.M."/>
            <person name="Sun H."/>
            <person name="Susca A."/>
            <person name="Todd R.B."/>
            <person name="Tsang A."/>
            <person name="Unkles S.E."/>
            <person name="van de Wiele N."/>
            <person name="van Rossen-Uffink D."/>
            <person name="Oliveira J.V."/>
            <person name="Vesth T.C."/>
            <person name="Visser J."/>
            <person name="Yu J.-H."/>
            <person name="Zhou M."/>
            <person name="Andersen M.R."/>
            <person name="Archer D.B."/>
            <person name="Baker S.E."/>
            <person name="Benoit I."/>
            <person name="Brakhage A.A."/>
            <person name="Braus G.H."/>
            <person name="Fischer R."/>
            <person name="Frisvad J.C."/>
            <person name="Goldman G.H."/>
            <person name="Houbraken J."/>
            <person name="Oakley B."/>
            <person name="Pocsi I."/>
            <person name="Scazzocchio C."/>
            <person name="Seiboth B."/>
            <person name="vanKuyk P.A."/>
            <person name="Wortman J."/>
            <person name="Dyer P.S."/>
            <person name="Grigoriev I.V."/>
        </authorList>
    </citation>
    <scope>NUCLEOTIDE SEQUENCE [LARGE SCALE GENOMIC DNA]</scope>
    <source>
        <strain evidence="8">CBS 583.65</strain>
    </source>
</reference>
<dbReference type="PANTHER" id="PTHR37534">
    <property type="entry name" value="TRANSCRIPTIONAL ACTIVATOR PROTEIN UGA3"/>
    <property type="match status" value="1"/>
</dbReference>
<protein>
    <recommendedName>
        <fullName evidence="6">Zn(2)-C6 fungal-type domain-containing protein</fullName>
    </recommendedName>
</protein>
<dbReference type="InterPro" id="IPR001138">
    <property type="entry name" value="Zn2Cys6_DnaBD"/>
</dbReference>
<feature type="compositionally biased region" description="Low complexity" evidence="5">
    <location>
        <begin position="95"/>
        <end position="104"/>
    </location>
</feature>
<dbReference type="PROSITE" id="PS00463">
    <property type="entry name" value="ZN2_CY6_FUNGAL_1"/>
    <property type="match status" value="1"/>
</dbReference>
<keyword evidence="2" id="KW-0238">DNA-binding</keyword>
<dbReference type="GO" id="GO:0045944">
    <property type="term" value="P:positive regulation of transcription by RNA polymerase II"/>
    <property type="evidence" value="ECO:0007669"/>
    <property type="project" value="TreeGrafter"/>
</dbReference>
<evidence type="ECO:0000256" key="1">
    <source>
        <dbReference type="ARBA" id="ARBA00023015"/>
    </source>
</evidence>
<dbReference type="SMART" id="SM00066">
    <property type="entry name" value="GAL4"/>
    <property type="match status" value="1"/>
</dbReference>
<accession>A0A1L9PKK4</accession>
<dbReference type="Gene3D" id="4.10.240.10">
    <property type="entry name" value="Zn(2)-C6 fungal-type DNA-binding domain"/>
    <property type="match status" value="1"/>
</dbReference>
<dbReference type="GO" id="GO:0008270">
    <property type="term" value="F:zinc ion binding"/>
    <property type="evidence" value="ECO:0007669"/>
    <property type="project" value="InterPro"/>
</dbReference>
<dbReference type="PROSITE" id="PS50048">
    <property type="entry name" value="ZN2_CY6_FUNGAL_2"/>
    <property type="match status" value="1"/>
</dbReference>
<feature type="region of interest" description="Disordered" evidence="5">
    <location>
        <begin position="116"/>
        <end position="135"/>
    </location>
</feature>
<feature type="region of interest" description="Disordered" evidence="5">
    <location>
        <begin position="58"/>
        <end position="107"/>
    </location>
</feature>
<dbReference type="RefSeq" id="XP_040667822.1">
    <property type="nucleotide sequence ID" value="XM_040817413.1"/>
</dbReference>
<keyword evidence="4" id="KW-0539">Nucleus</keyword>
<keyword evidence="8" id="KW-1185">Reference proteome</keyword>
<dbReference type="Proteomes" id="UP000184073">
    <property type="component" value="Unassembled WGS sequence"/>
</dbReference>
<keyword evidence="1" id="KW-0805">Transcription regulation</keyword>
<dbReference type="InterPro" id="IPR036864">
    <property type="entry name" value="Zn2-C6_fun-type_DNA-bd_sf"/>
</dbReference>
<gene>
    <name evidence="7" type="ORF">ASPVEDRAFT_83580</name>
</gene>
<dbReference type="GO" id="GO:0000981">
    <property type="term" value="F:DNA-binding transcription factor activity, RNA polymerase II-specific"/>
    <property type="evidence" value="ECO:0007669"/>
    <property type="project" value="InterPro"/>
</dbReference>